<reference evidence="8 9" key="1">
    <citation type="submission" date="2015-09" db="EMBL/GenBank/DDBJ databases">
        <authorList>
            <consortium name="Pathogen Informatics"/>
        </authorList>
    </citation>
    <scope>NUCLEOTIDE SEQUENCE [LARGE SCALE GENOMIC DNA]</scope>
    <source>
        <strain evidence="8 9">2789STDY5608854</strain>
    </source>
</reference>
<evidence type="ECO:0000256" key="1">
    <source>
        <dbReference type="ARBA" id="ARBA00006594"/>
    </source>
</evidence>
<dbReference type="RefSeq" id="WP_021631862.1">
    <property type="nucleotide sequence ID" value="NZ_JADMOW010000092.1"/>
</dbReference>
<dbReference type="InterPro" id="IPR002052">
    <property type="entry name" value="DNA_methylase_N6_adenine_CS"/>
</dbReference>
<organism evidence="8 9">
    <name type="scientific">Flavonifractor plautii</name>
    <name type="common">Fusobacterium plautii</name>
    <dbReference type="NCBI Taxonomy" id="292800"/>
    <lineage>
        <taxon>Bacteria</taxon>
        <taxon>Bacillati</taxon>
        <taxon>Bacillota</taxon>
        <taxon>Clostridia</taxon>
        <taxon>Eubacteriales</taxon>
        <taxon>Oscillospiraceae</taxon>
        <taxon>Flavonifractor</taxon>
    </lineage>
</organism>
<feature type="compositionally biased region" description="Basic and acidic residues" evidence="6">
    <location>
        <begin position="73"/>
        <end position="82"/>
    </location>
</feature>
<protein>
    <recommendedName>
        <fullName evidence="5">Methyltransferase</fullName>
        <ecNumber evidence="5">2.1.1.-</ecNumber>
    </recommendedName>
</protein>
<gene>
    <name evidence="8" type="primary">dpnA_1</name>
    <name evidence="8" type="ORF">ERS852411_01348</name>
</gene>
<dbReference type="Gene3D" id="3.40.50.150">
    <property type="entry name" value="Vaccinia Virus protein VP39"/>
    <property type="match status" value="1"/>
</dbReference>
<keyword evidence="4" id="KW-0680">Restriction system</keyword>
<sequence>MDDKTRALLGDREAAKRLTDAGVVLMQGDCLELLQDIPDGSVDMVLTDPPYSSGGMYRSDRANGSSKKYQSTDTKDIKPDFAGDNRDQRSFTLWETFWVSAAKKKMRPGGIAVIFTDWRQLAATIDAVQCGGLVYRGVIPWIKTAARPQKGRFTQNAEYCVWASNGHIPNEGGNYKGYFVCNPKATSRRIHATEKPIELLEHLMAIAPDGGTVMDMFMGSGSTGVACVNTGRKFIGIELDPGYFEAAKQRIEEAQAQARLAWNTRAPILSAEELQRLEAQP</sequence>
<dbReference type="GO" id="GO:0008170">
    <property type="term" value="F:N-methyltransferase activity"/>
    <property type="evidence" value="ECO:0007669"/>
    <property type="project" value="InterPro"/>
</dbReference>
<dbReference type="GO" id="GO:0009307">
    <property type="term" value="P:DNA restriction-modification system"/>
    <property type="evidence" value="ECO:0007669"/>
    <property type="project" value="UniProtKB-KW"/>
</dbReference>
<dbReference type="PANTHER" id="PTHR13370">
    <property type="entry name" value="RNA METHYLASE-RELATED"/>
    <property type="match status" value="1"/>
</dbReference>
<keyword evidence="3 8" id="KW-0808">Transferase</keyword>
<evidence type="ECO:0000256" key="4">
    <source>
        <dbReference type="ARBA" id="ARBA00022747"/>
    </source>
</evidence>
<dbReference type="AlphaFoldDB" id="A0A174E7S0"/>
<dbReference type="GO" id="GO:0032259">
    <property type="term" value="P:methylation"/>
    <property type="evidence" value="ECO:0007669"/>
    <property type="project" value="UniProtKB-KW"/>
</dbReference>
<evidence type="ECO:0000313" key="8">
    <source>
        <dbReference type="EMBL" id="CUO32526.1"/>
    </source>
</evidence>
<dbReference type="InterPro" id="IPR001091">
    <property type="entry name" value="RM_Methyltransferase"/>
</dbReference>
<evidence type="ECO:0000256" key="6">
    <source>
        <dbReference type="SAM" id="MobiDB-lite"/>
    </source>
</evidence>
<dbReference type="GO" id="GO:0009007">
    <property type="term" value="F:site-specific DNA-methyltransferase (adenine-specific) activity"/>
    <property type="evidence" value="ECO:0007669"/>
    <property type="project" value="TreeGrafter"/>
</dbReference>
<dbReference type="PRINTS" id="PR00508">
    <property type="entry name" value="S21N4MTFRASE"/>
</dbReference>
<dbReference type="Proteomes" id="UP000095746">
    <property type="component" value="Unassembled WGS sequence"/>
</dbReference>
<accession>A0A174E7S0</accession>
<keyword evidence="2 8" id="KW-0489">Methyltransferase</keyword>
<evidence type="ECO:0000256" key="2">
    <source>
        <dbReference type="ARBA" id="ARBA00022603"/>
    </source>
</evidence>
<feature type="region of interest" description="Disordered" evidence="6">
    <location>
        <begin position="52"/>
        <end position="82"/>
    </location>
</feature>
<dbReference type="EMBL" id="CYZT01000074">
    <property type="protein sequence ID" value="CUO32526.1"/>
    <property type="molecule type" value="Genomic_DNA"/>
</dbReference>
<comment type="similarity">
    <text evidence="1 5">Belongs to the N(4)/N(6)-methyltransferase family.</text>
</comment>
<dbReference type="GO" id="GO:0005737">
    <property type="term" value="C:cytoplasm"/>
    <property type="evidence" value="ECO:0007669"/>
    <property type="project" value="TreeGrafter"/>
</dbReference>
<proteinExistence type="inferred from homology"/>
<dbReference type="PANTHER" id="PTHR13370:SF3">
    <property type="entry name" value="TRNA (GUANINE(10)-N2)-METHYLTRANSFERASE HOMOLOG"/>
    <property type="match status" value="1"/>
</dbReference>
<dbReference type="InterPro" id="IPR002941">
    <property type="entry name" value="DNA_methylase_N4/N6"/>
</dbReference>
<feature type="domain" description="DNA methylase N-4/N-6" evidence="7">
    <location>
        <begin position="42"/>
        <end position="249"/>
    </location>
</feature>
<evidence type="ECO:0000313" key="9">
    <source>
        <dbReference type="Proteomes" id="UP000095746"/>
    </source>
</evidence>
<dbReference type="SUPFAM" id="SSF53335">
    <property type="entry name" value="S-adenosyl-L-methionine-dependent methyltransferases"/>
    <property type="match status" value="1"/>
</dbReference>
<dbReference type="InterPro" id="IPR029063">
    <property type="entry name" value="SAM-dependent_MTases_sf"/>
</dbReference>
<evidence type="ECO:0000259" key="7">
    <source>
        <dbReference type="Pfam" id="PF01555"/>
    </source>
</evidence>
<evidence type="ECO:0000256" key="3">
    <source>
        <dbReference type="ARBA" id="ARBA00022679"/>
    </source>
</evidence>
<dbReference type="PROSITE" id="PS00092">
    <property type="entry name" value="N6_MTASE"/>
    <property type="match status" value="1"/>
</dbReference>
<dbReference type="Pfam" id="PF01555">
    <property type="entry name" value="N6_N4_Mtase"/>
    <property type="match status" value="1"/>
</dbReference>
<feature type="compositionally biased region" description="Polar residues" evidence="6">
    <location>
        <begin position="62"/>
        <end position="72"/>
    </location>
</feature>
<dbReference type="GO" id="GO:0003677">
    <property type="term" value="F:DNA binding"/>
    <property type="evidence" value="ECO:0007669"/>
    <property type="project" value="InterPro"/>
</dbReference>
<dbReference type="EC" id="2.1.1.-" evidence="5"/>
<evidence type="ECO:0000256" key="5">
    <source>
        <dbReference type="RuleBase" id="RU362026"/>
    </source>
</evidence>
<name>A0A174E7S0_FLAPL</name>